<dbReference type="PeptideAtlas" id="Q8TCH8"/>
<evidence type="ECO:0000256" key="1">
    <source>
        <dbReference type="SAM" id="MobiDB-lite"/>
    </source>
</evidence>
<accession>Q8TCH8</accession>
<dbReference type="AlphaFoldDB" id="Q8TCH8"/>
<feature type="region of interest" description="Disordered" evidence="1">
    <location>
        <begin position="1"/>
        <end position="44"/>
    </location>
</feature>
<sequence>MHRDQPHLECSQTRCPSAHTAPGHRLPIELSAPKPHGLFMHGDRPLDVQPCHPLPQSSLRAPASVPWAGEGEACLHLPNSSSSRKQGLVCQSCRVGHSVGRSQPGLESLPLIRPAGVYKDQSC</sequence>
<protein>
    <submittedName>
        <fullName evidence="2">cDNA FLJ23867 fis, clone LNG09729</fullName>
    </submittedName>
</protein>
<name>Q8TCH8_HUMAN</name>
<dbReference type="EMBL" id="AK074447">
    <property type="protein sequence ID" value="BAB85088.1"/>
    <property type="molecule type" value="mRNA"/>
</dbReference>
<evidence type="ECO:0000313" key="2">
    <source>
        <dbReference type="EMBL" id="BAB85088.1"/>
    </source>
</evidence>
<organism evidence="2">
    <name type="scientific">Homo sapiens</name>
    <name type="common">Human</name>
    <dbReference type="NCBI Taxonomy" id="9606"/>
    <lineage>
        <taxon>Eukaryota</taxon>
        <taxon>Metazoa</taxon>
        <taxon>Chordata</taxon>
        <taxon>Craniata</taxon>
        <taxon>Vertebrata</taxon>
        <taxon>Euteleostomi</taxon>
        <taxon>Mammalia</taxon>
        <taxon>Eutheria</taxon>
        <taxon>Euarchontoglires</taxon>
        <taxon>Primates</taxon>
        <taxon>Haplorrhini</taxon>
        <taxon>Catarrhini</taxon>
        <taxon>Hominidae</taxon>
        <taxon>Homo</taxon>
    </lineage>
</organism>
<reference evidence="2" key="1">
    <citation type="submission" date="2002-02" db="EMBL/GenBank/DDBJ databases">
        <title>NEDO human cDNA sequencing project.</title>
        <authorList>
            <person name="Kawakami T."/>
            <person name="Noguchi S."/>
            <person name="Itoh T."/>
            <person name="Shigeta K."/>
            <person name="Senba T."/>
            <person name="Matsumura K."/>
            <person name="Nakajima Y."/>
            <person name="Mizuno T."/>
            <person name="Morinaga M."/>
            <person name="Tanigami A."/>
            <person name="Fujiwara T."/>
            <person name="Ono T."/>
            <person name="Yamada K."/>
            <person name="Fujii Y."/>
            <person name="Ozaki K."/>
            <person name="Hirao M."/>
            <person name="Ohmori Y."/>
            <person name="Ota T."/>
            <person name="Suzuki Y."/>
            <person name="Obayashi M."/>
            <person name="Nishi T."/>
            <person name="Shibahara T."/>
            <person name="Tanaka T."/>
            <person name="Nakamura Y."/>
            <person name="Isogai T."/>
            <person name="Sugano S."/>
        </authorList>
    </citation>
    <scope>NUCLEOTIDE SEQUENCE</scope>
    <source>
        <tissue evidence="2">Human lung</tissue>
    </source>
</reference>
<proteinExistence type="evidence at transcript level"/>